<dbReference type="GO" id="GO:0005874">
    <property type="term" value="C:microtubule"/>
    <property type="evidence" value="ECO:0007669"/>
    <property type="project" value="InterPro"/>
</dbReference>
<dbReference type="Proteomes" id="UP000194236">
    <property type="component" value="Unassembled WGS sequence"/>
</dbReference>
<evidence type="ECO:0000313" key="2">
    <source>
        <dbReference type="EMBL" id="OTF82213.1"/>
    </source>
</evidence>
<dbReference type="SUPFAM" id="SSF56281">
    <property type="entry name" value="Metallo-hydrolase/oxidoreductase"/>
    <property type="match status" value="1"/>
</dbReference>
<dbReference type="AlphaFoldDB" id="A0A1Y3BQZ3"/>
<sequence length="340" mass="37981">MQSKGAGRGNLLASIISTQDPVDTVGFVRIQQPTMYVFPSGQGDCAILSLDSGFTMLLDGGYMSAPATIWPFLKHLQRLDSIVVTHLGEDNFFGLLSLLQLKSIRQQYHPNASMFGQCPRIGYLFCNDHIMQSTSMIDQNNDNNGMRNEQPPPIILDDHRISLNELNRQLFHTMMELNIQPLACIRNIDSLNKTKESATAQRDTKSVPLPPTPITLYHKVGVGTLYMYVLNPTLDRILANTISSSKVRNSTSGRSTPTIHQQQESIESENISETDQQSICSLLVWRPHNPNKRIVRILFPGNCTQTQILEGFQSLMIVSKFEQNVSESKTTTGGSSRLSR</sequence>
<dbReference type="GO" id="GO:0007409">
    <property type="term" value="P:axonogenesis"/>
    <property type="evidence" value="ECO:0007669"/>
    <property type="project" value="TreeGrafter"/>
</dbReference>
<evidence type="ECO:0000313" key="3">
    <source>
        <dbReference type="Proteomes" id="UP000194236"/>
    </source>
</evidence>
<dbReference type="GO" id="GO:0008017">
    <property type="term" value="F:microtubule binding"/>
    <property type="evidence" value="ECO:0007669"/>
    <property type="project" value="InterPro"/>
</dbReference>
<dbReference type="InterPro" id="IPR057480">
    <property type="entry name" value="MAP1A/B/S-like_MBL"/>
</dbReference>
<dbReference type="EMBL" id="MUJZ01009619">
    <property type="protein sequence ID" value="OTF82213.1"/>
    <property type="molecule type" value="Genomic_DNA"/>
</dbReference>
<dbReference type="GO" id="GO:0045202">
    <property type="term" value="C:synapse"/>
    <property type="evidence" value="ECO:0007669"/>
    <property type="project" value="TreeGrafter"/>
</dbReference>
<dbReference type="InterPro" id="IPR026074">
    <property type="entry name" value="MAP1"/>
</dbReference>
<dbReference type="GO" id="GO:0016358">
    <property type="term" value="P:dendrite development"/>
    <property type="evidence" value="ECO:0007669"/>
    <property type="project" value="TreeGrafter"/>
</dbReference>
<dbReference type="GO" id="GO:0003779">
    <property type="term" value="F:actin binding"/>
    <property type="evidence" value="ECO:0007669"/>
    <property type="project" value="TreeGrafter"/>
</dbReference>
<dbReference type="InterPro" id="IPR036866">
    <property type="entry name" value="RibonucZ/Hydroxyglut_hydro"/>
</dbReference>
<comment type="caution">
    <text evidence="2">The sequence shown here is derived from an EMBL/GenBank/DDBJ whole genome shotgun (WGS) entry which is preliminary data.</text>
</comment>
<keyword evidence="3" id="KW-1185">Reference proteome</keyword>
<evidence type="ECO:0000259" key="1">
    <source>
        <dbReference type="Pfam" id="PF25281"/>
    </source>
</evidence>
<name>A0A1Y3BQZ3_EURMA</name>
<dbReference type="GO" id="GO:0043025">
    <property type="term" value="C:neuronal cell body"/>
    <property type="evidence" value="ECO:0007669"/>
    <property type="project" value="TreeGrafter"/>
</dbReference>
<dbReference type="PANTHER" id="PTHR13843:SF12">
    <property type="entry name" value="ATPASE F1_V1_A1 COMPLEX ALPHA_BETA SUBUNIT NUCLEOTIDE-BINDING DOMAIN-CONTAINING PROTEIN"/>
    <property type="match status" value="1"/>
</dbReference>
<dbReference type="GO" id="GO:0000226">
    <property type="term" value="P:microtubule cytoskeleton organization"/>
    <property type="evidence" value="ECO:0007669"/>
    <property type="project" value="InterPro"/>
</dbReference>
<reference evidence="2 3" key="1">
    <citation type="submission" date="2017-03" db="EMBL/GenBank/DDBJ databases">
        <title>Genome Survey of Euroglyphus maynei.</title>
        <authorList>
            <person name="Arlian L.G."/>
            <person name="Morgan M.S."/>
            <person name="Rider S.D."/>
        </authorList>
    </citation>
    <scope>NUCLEOTIDE SEQUENCE [LARGE SCALE GENOMIC DNA]</scope>
    <source>
        <strain evidence="2">Arlian Lab</strain>
        <tissue evidence="2">Whole body</tissue>
    </source>
</reference>
<feature type="non-terminal residue" evidence="2">
    <location>
        <position position="340"/>
    </location>
</feature>
<dbReference type="GO" id="GO:0031114">
    <property type="term" value="P:regulation of microtubule depolymerization"/>
    <property type="evidence" value="ECO:0007669"/>
    <property type="project" value="TreeGrafter"/>
</dbReference>
<gene>
    <name evidence="2" type="ORF">BLA29_007153</name>
</gene>
<dbReference type="Gene3D" id="3.60.15.10">
    <property type="entry name" value="Ribonuclease Z/Hydroxyacylglutathione hydrolase-like"/>
    <property type="match status" value="1"/>
</dbReference>
<dbReference type="GO" id="GO:0030425">
    <property type="term" value="C:dendrite"/>
    <property type="evidence" value="ECO:0007669"/>
    <property type="project" value="TreeGrafter"/>
</dbReference>
<dbReference type="Pfam" id="PF25281">
    <property type="entry name" value="MBL_MAP1B"/>
    <property type="match status" value="1"/>
</dbReference>
<dbReference type="GO" id="GO:0005829">
    <property type="term" value="C:cytosol"/>
    <property type="evidence" value="ECO:0007669"/>
    <property type="project" value="TreeGrafter"/>
</dbReference>
<organism evidence="2 3">
    <name type="scientific">Euroglyphus maynei</name>
    <name type="common">Mayne's house dust mite</name>
    <dbReference type="NCBI Taxonomy" id="6958"/>
    <lineage>
        <taxon>Eukaryota</taxon>
        <taxon>Metazoa</taxon>
        <taxon>Ecdysozoa</taxon>
        <taxon>Arthropoda</taxon>
        <taxon>Chelicerata</taxon>
        <taxon>Arachnida</taxon>
        <taxon>Acari</taxon>
        <taxon>Acariformes</taxon>
        <taxon>Sarcoptiformes</taxon>
        <taxon>Astigmata</taxon>
        <taxon>Psoroptidia</taxon>
        <taxon>Analgoidea</taxon>
        <taxon>Pyroglyphidae</taxon>
        <taxon>Pyroglyphinae</taxon>
        <taxon>Euroglyphus</taxon>
    </lineage>
</organism>
<dbReference type="OrthoDB" id="5371837at2759"/>
<proteinExistence type="predicted"/>
<feature type="domain" description="Microtubule-associated protein 1A/B/S-like MBL-like" evidence="1">
    <location>
        <begin position="19"/>
        <end position="329"/>
    </location>
</feature>
<dbReference type="PANTHER" id="PTHR13843">
    <property type="entry name" value="MICROTUBULE-ASSOCIATED PROTEIN"/>
    <property type="match status" value="1"/>
</dbReference>
<dbReference type="GO" id="GO:0005875">
    <property type="term" value="C:microtubule associated complex"/>
    <property type="evidence" value="ECO:0007669"/>
    <property type="project" value="TreeGrafter"/>
</dbReference>
<protein>
    <recommendedName>
        <fullName evidence="1">Microtubule-associated protein 1A/B/S-like MBL-like domain-containing protein</fullName>
    </recommendedName>
</protein>
<accession>A0A1Y3BQZ3</accession>